<dbReference type="Pfam" id="PF13563">
    <property type="entry name" value="2_5_RNA_ligase2"/>
    <property type="match status" value="1"/>
</dbReference>
<gene>
    <name evidence="3" type="ORF">BJ987_001642</name>
</gene>
<dbReference type="InterPro" id="IPR004175">
    <property type="entry name" value="RNA_CPDase"/>
</dbReference>
<feature type="short sequence motif" description="HXTX 1" evidence="2">
    <location>
        <begin position="42"/>
        <end position="45"/>
    </location>
</feature>
<comment type="function">
    <text evidence="2">Hydrolyzes RNA 2',3'-cyclic phosphodiester to an RNA 2'-phosphomonoester.</text>
</comment>
<evidence type="ECO:0000256" key="1">
    <source>
        <dbReference type="ARBA" id="ARBA00022801"/>
    </source>
</evidence>
<dbReference type="EC" id="3.1.4.58" evidence="2"/>
<keyword evidence="1 2" id="KW-0378">Hydrolase</keyword>
<feature type="short sequence motif" description="HXTX 2" evidence="2">
    <location>
        <begin position="126"/>
        <end position="129"/>
    </location>
</feature>
<dbReference type="RefSeq" id="WP_209886398.1">
    <property type="nucleotide sequence ID" value="NZ_JAGGMR010000001.1"/>
</dbReference>
<comment type="catalytic activity">
    <reaction evidence="2">
        <text>a 3'-end 2',3'-cyclophospho-ribonucleotide-RNA + H2O = a 3'-end 2'-phospho-ribonucleotide-RNA + H(+)</text>
        <dbReference type="Rhea" id="RHEA:11828"/>
        <dbReference type="Rhea" id="RHEA-COMP:10464"/>
        <dbReference type="Rhea" id="RHEA-COMP:17353"/>
        <dbReference type="ChEBI" id="CHEBI:15377"/>
        <dbReference type="ChEBI" id="CHEBI:15378"/>
        <dbReference type="ChEBI" id="CHEBI:83064"/>
        <dbReference type="ChEBI" id="CHEBI:173113"/>
        <dbReference type="EC" id="3.1.4.58"/>
    </reaction>
</comment>
<accession>A0ABS4QDF8</accession>
<comment type="caution">
    <text evidence="3">The sequence shown here is derived from an EMBL/GenBank/DDBJ whole genome shotgun (WGS) entry which is preliminary data.</text>
</comment>
<keyword evidence="3" id="KW-0436">Ligase</keyword>
<feature type="active site" description="Proton acceptor" evidence="2">
    <location>
        <position position="126"/>
    </location>
</feature>
<evidence type="ECO:0000256" key="2">
    <source>
        <dbReference type="HAMAP-Rule" id="MF_01940"/>
    </source>
</evidence>
<feature type="active site" description="Proton donor" evidence="2">
    <location>
        <position position="42"/>
    </location>
</feature>
<comment type="similarity">
    <text evidence="2">Belongs to the 2H phosphoesterase superfamily. ThpR family.</text>
</comment>
<organism evidence="3 4">
    <name type="scientific">Nocardia goodfellowii</name>
    <dbReference type="NCBI Taxonomy" id="882446"/>
    <lineage>
        <taxon>Bacteria</taxon>
        <taxon>Bacillati</taxon>
        <taxon>Actinomycetota</taxon>
        <taxon>Actinomycetes</taxon>
        <taxon>Mycobacteriales</taxon>
        <taxon>Nocardiaceae</taxon>
        <taxon>Nocardia</taxon>
    </lineage>
</organism>
<sequence>MRLFAAVLPPEPVTAELAAVVRELKKLPGAGALRWTGQPGWHFTMAFYGEVDDEVVPELSGRLERSARRTEPFDLALGGGGRFGGRALWVGVTGDVPALRRLAEGTEAAGRKTGIELGETRRYRPHLTLARGSGDTDFAASVAALTDFSGQRWTVGELCLIRSRLPRSGIPGEQPRYETLAKWALS</sequence>
<dbReference type="GO" id="GO:0016874">
    <property type="term" value="F:ligase activity"/>
    <property type="evidence" value="ECO:0007669"/>
    <property type="project" value="UniProtKB-KW"/>
</dbReference>
<dbReference type="NCBIfam" id="TIGR02258">
    <property type="entry name" value="2_5_ligase"/>
    <property type="match status" value="1"/>
</dbReference>
<evidence type="ECO:0000313" key="3">
    <source>
        <dbReference type="EMBL" id="MBP2188741.1"/>
    </source>
</evidence>
<dbReference type="EMBL" id="JAGGMR010000001">
    <property type="protein sequence ID" value="MBP2188741.1"/>
    <property type="molecule type" value="Genomic_DNA"/>
</dbReference>
<name>A0ABS4QDF8_9NOCA</name>
<reference evidence="3 4" key="1">
    <citation type="submission" date="2021-03" db="EMBL/GenBank/DDBJ databases">
        <title>Sequencing the genomes of 1000 actinobacteria strains.</title>
        <authorList>
            <person name="Klenk H.-P."/>
        </authorList>
    </citation>
    <scope>NUCLEOTIDE SEQUENCE [LARGE SCALE GENOMIC DNA]</scope>
    <source>
        <strain evidence="3 4">DSM 45516</strain>
    </source>
</reference>
<keyword evidence="4" id="KW-1185">Reference proteome</keyword>
<dbReference type="Gene3D" id="3.90.1140.10">
    <property type="entry name" value="Cyclic phosphodiesterase"/>
    <property type="match status" value="1"/>
</dbReference>
<dbReference type="InterPro" id="IPR009097">
    <property type="entry name" value="Cyclic_Pdiesterase"/>
</dbReference>
<protein>
    <recommendedName>
        <fullName evidence="2">RNA 2',3'-cyclic phosphodiesterase</fullName>
        <shortName evidence="2">RNA 2',3'-CPDase</shortName>
        <ecNumber evidence="2">3.1.4.58</ecNumber>
    </recommendedName>
</protein>
<dbReference type="PANTHER" id="PTHR35561">
    <property type="entry name" value="RNA 2',3'-CYCLIC PHOSPHODIESTERASE"/>
    <property type="match status" value="1"/>
</dbReference>
<proteinExistence type="inferred from homology"/>
<dbReference type="SUPFAM" id="SSF55144">
    <property type="entry name" value="LigT-like"/>
    <property type="match status" value="1"/>
</dbReference>
<dbReference type="HAMAP" id="MF_01940">
    <property type="entry name" value="RNA_CPDase"/>
    <property type="match status" value="1"/>
</dbReference>
<dbReference type="Proteomes" id="UP001519325">
    <property type="component" value="Unassembled WGS sequence"/>
</dbReference>
<dbReference type="PANTHER" id="PTHR35561:SF1">
    <property type="entry name" value="RNA 2',3'-CYCLIC PHOSPHODIESTERASE"/>
    <property type="match status" value="1"/>
</dbReference>
<evidence type="ECO:0000313" key="4">
    <source>
        <dbReference type="Proteomes" id="UP001519325"/>
    </source>
</evidence>